<dbReference type="EMBL" id="JAATTO010000012">
    <property type="protein sequence ID" value="MBC9978591.1"/>
    <property type="molecule type" value="Genomic_DNA"/>
</dbReference>
<dbReference type="Proteomes" id="UP000639516">
    <property type="component" value="Unassembled WGS sequence"/>
</dbReference>
<dbReference type="Pfam" id="PF14832">
    <property type="entry name" value="Tautomerase_3"/>
    <property type="match status" value="1"/>
</dbReference>
<protein>
    <submittedName>
        <fullName evidence="2">Tautomerase family protein</fullName>
    </submittedName>
</protein>
<organism evidence="2 3">
    <name type="scientific">Bradyrhizobium campsiandrae</name>
    <dbReference type="NCBI Taxonomy" id="1729892"/>
    <lineage>
        <taxon>Bacteria</taxon>
        <taxon>Pseudomonadati</taxon>
        <taxon>Pseudomonadota</taxon>
        <taxon>Alphaproteobacteria</taxon>
        <taxon>Hyphomicrobiales</taxon>
        <taxon>Nitrobacteraceae</taxon>
        <taxon>Bradyrhizobium</taxon>
    </lineage>
</organism>
<evidence type="ECO:0000259" key="1">
    <source>
        <dbReference type="Pfam" id="PF14832"/>
    </source>
</evidence>
<dbReference type="InterPro" id="IPR028116">
    <property type="entry name" value="Cis-CaaD-like"/>
</dbReference>
<proteinExistence type="predicted"/>
<reference evidence="2 3" key="1">
    <citation type="journal article" date="2020" name="Arch. Microbiol.">
        <title>Bradyrhizobium campsiandrae sp. nov., a nitrogen-fixing bacterial strain isolated from a native leguminous tree from the Amazon adapted to flooded conditions.</title>
        <authorList>
            <person name="Cabral Michel D."/>
            <person name="Martins da Costa E."/>
            <person name="Azarias Guimaraes A."/>
            <person name="Soares de Carvalho T."/>
            <person name="Santos de Castro Caputo P."/>
            <person name="Willems A."/>
            <person name="de Souza Moreira F.M."/>
        </authorList>
    </citation>
    <scope>NUCLEOTIDE SEQUENCE [LARGE SCALE GENOMIC DNA]</scope>
    <source>
        <strain evidence="3">INPA 384B</strain>
    </source>
</reference>
<keyword evidence="3" id="KW-1185">Reference proteome</keyword>
<gene>
    <name evidence="2" type="ORF">HA482_10220</name>
</gene>
<dbReference type="InterPro" id="IPR014347">
    <property type="entry name" value="Tautomerase/MIF_sf"/>
</dbReference>
<comment type="caution">
    <text evidence="2">The sequence shown here is derived from an EMBL/GenBank/DDBJ whole genome shotgun (WGS) entry which is preliminary data.</text>
</comment>
<evidence type="ECO:0000313" key="2">
    <source>
        <dbReference type="EMBL" id="MBC9978591.1"/>
    </source>
</evidence>
<feature type="domain" description="Tautomerase cis-CaaD-like" evidence="1">
    <location>
        <begin position="1"/>
        <end position="129"/>
    </location>
</feature>
<dbReference type="RefSeq" id="WP_188102752.1">
    <property type="nucleotide sequence ID" value="NZ_JAANIH010000028.1"/>
</dbReference>
<accession>A0ABR7U4Z8</accession>
<dbReference type="Gene3D" id="3.30.429.10">
    <property type="entry name" value="Macrophage Migration Inhibitory Factor"/>
    <property type="match status" value="1"/>
</dbReference>
<sequence length="152" mass="16628">MPTYIVTCTEGRLSGPQKSRIAEAVTRAHGETTGAPFYFAQVTFNEVRSGNYFLGGAPLDGDHIFVHGTIRDGRPTELKDKLLVRLTSDIAFASEMKPSSVWVYISELPPNQMVEFGRVLPLHGKEAEWSAALPEAEKARLEAIGIPRGKAS</sequence>
<name>A0ABR7U4Z8_9BRAD</name>
<dbReference type="SUPFAM" id="SSF55331">
    <property type="entry name" value="Tautomerase/MIF"/>
    <property type="match status" value="1"/>
</dbReference>
<evidence type="ECO:0000313" key="3">
    <source>
        <dbReference type="Proteomes" id="UP000639516"/>
    </source>
</evidence>